<evidence type="ECO:0000259" key="3">
    <source>
        <dbReference type="Pfam" id="PF21783"/>
    </source>
</evidence>
<dbReference type="RefSeq" id="WP_207857515.1">
    <property type="nucleotide sequence ID" value="NZ_JAFREP010000004.1"/>
</dbReference>
<evidence type="ECO:0000256" key="2">
    <source>
        <dbReference type="SAM" id="Phobius"/>
    </source>
</evidence>
<dbReference type="InterPro" id="IPR011048">
    <property type="entry name" value="Haem_d1_sf"/>
</dbReference>
<keyword evidence="5" id="KW-1185">Reference proteome</keyword>
<dbReference type="SUPFAM" id="SSF50969">
    <property type="entry name" value="YVTN repeat-like/Quinoprotein amine dehydrogenase"/>
    <property type="match status" value="2"/>
</dbReference>
<evidence type="ECO:0000256" key="1">
    <source>
        <dbReference type="ARBA" id="ARBA00022729"/>
    </source>
</evidence>
<dbReference type="SUPFAM" id="SSF51004">
    <property type="entry name" value="C-terminal (heme d1) domain of cytochrome cd1-nitrite reductase"/>
    <property type="match status" value="1"/>
</dbReference>
<dbReference type="Gene3D" id="2.130.10.10">
    <property type="entry name" value="YVTN repeat-like/Quinoprotein amine dehydrogenase"/>
    <property type="match status" value="3"/>
</dbReference>
<dbReference type="InterPro" id="IPR048433">
    <property type="entry name" value="YNCE-like_beta-prop"/>
</dbReference>
<dbReference type="EMBL" id="JAFREP010000004">
    <property type="protein sequence ID" value="MBO1317979.1"/>
    <property type="molecule type" value="Genomic_DNA"/>
</dbReference>
<comment type="caution">
    <text evidence="4">The sequence shown here is derived from an EMBL/GenBank/DDBJ whole genome shotgun (WGS) entry which is preliminary data.</text>
</comment>
<dbReference type="AlphaFoldDB" id="A0A8J7Q4C4"/>
<name>A0A8J7Q4C4_9BACT</name>
<dbReference type="InterPro" id="IPR011964">
    <property type="entry name" value="YVTN_b-propeller_repeat"/>
</dbReference>
<gene>
    <name evidence="4" type="ORF">J3U88_05855</name>
</gene>
<dbReference type="InterPro" id="IPR051200">
    <property type="entry name" value="Host-pathogen_enzymatic-act"/>
</dbReference>
<accession>A0A8J7Q4C4</accession>
<dbReference type="InterPro" id="IPR011044">
    <property type="entry name" value="Quino_amine_DH_bsu"/>
</dbReference>
<dbReference type="InterPro" id="IPR001611">
    <property type="entry name" value="Leu-rich_rpt"/>
</dbReference>
<organism evidence="4 5">
    <name type="scientific">Acanthopleuribacter pedis</name>
    <dbReference type="NCBI Taxonomy" id="442870"/>
    <lineage>
        <taxon>Bacteria</taxon>
        <taxon>Pseudomonadati</taxon>
        <taxon>Acidobacteriota</taxon>
        <taxon>Holophagae</taxon>
        <taxon>Acanthopleuribacterales</taxon>
        <taxon>Acanthopleuribacteraceae</taxon>
        <taxon>Acanthopleuribacter</taxon>
    </lineage>
</organism>
<dbReference type="Proteomes" id="UP000664417">
    <property type="component" value="Unassembled WGS sequence"/>
</dbReference>
<dbReference type="Pfam" id="PF21783">
    <property type="entry name" value="YNCE"/>
    <property type="match status" value="1"/>
</dbReference>
<evidence type="ECO:0000313" key="4">
    <source>
        <dbReference type="EMBL" id="MBO1317979.1"/>
    </source>
</evidence>
<feature type="transmembrane region" description="Helical" evidence="2">
    <location>
        <begin position="12"/>
        <end position="34"/>
    </location>
</feature>
<keyword evidence="2" id="KW-0472">Membrane</keyword>
<keyword evidence="1" id="KW-0732">Signal</keyword>
<dbReference type="SUPFAM" id="SSF52058">
    <property type="entry name" value="L domain-like"/>
    <property type="match status" value="1"/>
</dbReference>
<keyword evidence="2" id="KW-1133">Transmembrane helix</keyword>
<dbReference type="SMART" id="SM00364">
    <property type="entry name" value="LRR_BAC"/>
    <property type="match status" value="3"/>
</dbReference>
<keyword evidence="2" id="KW-0812">Transmembrane</keyword>
<dbReference type="PROSITE" id="PS51450">
    <property type="entry name" value="LRR"/>
    <property type="match status" value="1"/>
</dbReference>
<dbReference type="NCBIfam" id="TIGR02276">
    <property type="entry name" value="beta_rpt_yvtn"/>
    <property type="match status" value="1"/>
</dbReference>
<reference evidence="4" key="1">
    <citation type="submission" date="2021-03" db="EMBL/GenBank/DDBJ databases">
        <authorList>
            <person name="Wang G."/>
        </authorList>
    </citation>
    <scope>NUCLEOTIDE SEQUENCE</scope>
    <source>
        <strain evidence="4">KCTC 12899</strain>
    </source>
</reference>
<dbReference type="PANTHER" id="PTHR47197">
    <property type="entry name" value="PROTEIN NIRF"/>
    <property type="match status" value="1"/>
</dbReference>
<dbReference type="InterPro" id="IPR015943">
    <property type="entry name" value="WD40/YVTN_repeat-like_dom_sf"/>
</dbReference>
<sequence>MYCDFAFGHRYAFLRPGLCTGLAMWVGLCVSIHLSAQDPAYRVAVAGSGPTTIHGFQEALALEPLIQTETNDRNAVRPYAVDVSPDGQTVAVVTEDRHQFLLLDRATLRIRRRLSLSGAGMDVLFHPDGATVYALSEGPWGRPSQLLIFQLVENQWRFMDLPRFSQPGDLILSPDQSTLIVRNARNLYFIDPNAGTVNQLTLSTATRDWVFTQDGRSMYLSNFGTSTHMPGTTVTKIDLATQRVVAEIPVKKNPGALAISPDGRWLAVAIFDTYGSTRPTGLVYFIDTQSDEVLSRPYRANSFIEELQWFPGDQMMVYHGDSFGQVSLRLIELSSGPVWIAGDATFVGGNASWRLFKQALYNPTDNMIYARFQDAVIGFNQADSSRTLRFPIGALTTDMALSQDGRDLILTTSSTGNDEENLVLSLPTKKFTHVQQHHFDYQLHAAFVDHQDPTLLFAESGRRFYTVEAGALCQVSETPMGSYLTKLVRTRDGNRIIGMDSAQVRFFDSGTGQKLCDVRVGSAPRDMAVTPNDQFVLVANRSSDTVTLIDAAGQSLIAHIPVGDSPRALVANDTFAYVLNYYGRSLSVIDLNVASVVSTIPFSYRPSKIQMAADGETLLVLHDSDGRVSVIDVATGQIRQELIVPTRVTLFQLNPAGDRLFLGVSSPREVRLFGADAMTGEWSLIDSHALSVAPSLVSFTPGGERVYVGIDLGRNGAGELFIYDGRTFNPLATFPTVPGPKAIHFSEADASSGEMLAIADPILKRHLVSLYDLNCDEALSPAEIEPLSVLEFPADPESADRVTSLGGLDTFPNLERLVLTNHEITAVGALPPRLAELNLSGNQLSEIGSLPEGLRILDLSHNPLTAMGAMPSTLIAALLAHTELTTLPAVPEALRILVLTNSRNAALPTTELAHLWWLGLSDWDQSQMPENLQLDTLRYLDLVNNRFSIVPDVAAMPNLIFLDLSQNPLTERVCAQFADLADQRPDLDIAIGNLTDDGPQCSASKQSKQRPNLGALLQHIRNGGSL</sequence>
<proteinExistence type="predicted"/>
<dbReference type="InterPro" id="IPR032675">
    <property type="entry name" value="LRR_dom_sf"/>
</dbReference>
<feature type="domain" description="YNCE-like beta-propeller" evidence="3">
    <location>
        <begin position="518"/>
        <end position="641"/>
    </location>
</feature>
<dbReference type="Gene3D" id="3.80.10.10">
    <property type="entry name" value="Ribonuclease Inhibitor"/>
    <property type="match status" value="1"/>
</dbReference>
<evidence type="ECO:0000313" key="5">
    <source>
        <dbReference type="Proteomes" id="UP000664417"/>
    </source>
</evidence>
<dbReference type="PANTHER" id="PTHR47197:SF3">
    <property type="entry name" value="DIHYDRO-HEME D1 DEHYDROGENASE"/>
    <property type="match status" value="1"/>
</dbReference>
<protein>
    <recommendedName>
        <fullName evidence="3">YNCE-like beta-propeller domain-containing protein</fullName>
    </recommendedName>
</protein>